<dbReference type="PRINTS" id="PR00113">
    <property type="entry name" value="ALKPHPHTASE"/>
</dbReference>
<dbReference type="eggNOG" id="COG1785">
    <property type="taxonomic scope" value="Bacteria"/>
</dbReference>
<dbReference type="PATRIC" id="fig|706587.4.peg.1094"/>
<dbReference type="EMBL" id="CP003360">
    <property type="protein sequence ID" value="AFM23675.1"/>
    <property type="molecule type" value="Genomic_DNA"/>
</dbReference>
<keyword evidence="5 8" id="KW-0862">Zinc</keyword>
<dbReference type="InterPro" id="IPR018299">
    <property type="entry name" value="Alkaline_phosphatase_AS"/>
</dbReference>
<dbReference type="Gene3D" id="3.40.720.10">
    <property type="entry name" value="Alkaline Phosphatase, subunit A"/>
    <property type="match status" value="1"/>
</dbReference>
<evidence type="ECO:0000256" key="4">
    <source>
        <dbReference type="ARBA" id="ARBA00022801"/>
    </source>
</evidence>
<proteinExistence type="inferred from homology"/>
<keyword evidence="4" id="KW-0378">Hydrolase</keyword>
<feature type="binding site" evidence="8">
    <location>
        <position position="138"/>
    </location>
    <ligand>
        <name>Mg(2+)</name>
        <dbReference type="ChEBI" id="CHEBI:18420"/>
    </ligand>
</feature>
<feature type="binding site" evidence="8">
    <location>
        <position position="40"/>
    </location>
    <ligand>
        <name>Zn(2+)</name>
        <dbReference type="ChEBI" id="CHEBI:29105"/>
        <label>2</label>
    </ligand>
</feature>
<feature type="binding site" evidence="8">
    <location>
        <position position="136"/>
    </location>
    <ligand>
        <name>Mg(2+)</name>
        <dbReference type="ChEBI" id="CHEBI:18420"/>
    </ligand>
</feature>
<dbReference type="GO" id="GO:0046872">
    <property type="term" value="F:metal ion binding"/>
    <property type="evidence" value="ECO:0007669"/>
    <property type="project" value="UniProtKB-KW"/>
</dbReference>
<evidence type="ECO:0000256" key="1">
    <source>
        <dbReference type="ARBA" id="ARBA00005984"/>
    </source>
</evidence>
<feature type="binding site" evidence="8">
    <location>
        <position position="318"/>
    </location>
    <ligand>
        <name>Zn(2+)</name>
        <dbReference type="ChEBI" id="CHEBI:29105"/>
        <label>2</label>
    </ligand>
</feature>
<dbReference type="InterPro" id="IPR001952">
    <property type="entry name" value="Alkaline_phosphatase"/>
</dbReference>
<sequence>MKETNSIRRFVSVLAVIIVLTLNVSAYAEDVKGIILLIGDGMGLNQIRSAEIYAKEVLNRPLAINSMVTRGTTTTYSANAEVTDSAAAATAIYSGYKTDNGVLNILPDGKYVSNVAQAAKDAQLSVGVVSTTRLTHATPAGVYSHSLKRNDENFIAEQLLTFAPEVAMAGGRGNFLPQSEKSSKRKDDKNLIEMMKKDGYTYVANNSELQAVDPDATRKLLGLFAGSHLSYDLDRQNVEELKSEPTLSDMTRTALAILAKNPRGFFLMVEGGRIDHACHLHDIKGSIYETLAFDDAVKVALDFQKTHPDVLVIVTADHETGGLGLGTGSIYAVDFKALEPIRNSLEFLTKKMSKDPANANELLKAAGYEYTEKEHALLSKYPPDMKPSQIPEFSHCPKIDTYIPAWIVVALGNLESNRAKIGWTSYVHTAQPVITFASGPGEKEFQGAYDNTDIAKKMAKLLGLTMKPPYTPDTETK</sequence>
<dbReference type="SMART" id="SM00098">
    <property type="entry name" value="alkPPc"/>
    <property type="match status" value="1"/>
</dbReference>
<dbReference type="InterPro" id="IPR017850">
    <property type="entry name" value="Alkaline_phosphatase_core_sf"/>
</dbReference>
<evidence type="ECO:0000256" key="6">
    <source>
        <dbReference type="ARBA" id="ARBA00022842"/>
    </source>
</evidence>
<comment type="cofactor">
    <cofactor evidence="8">
        <name>Mg(2+)</name>
        <dbReference type="ChEBI" id="CHEBI:18420"/>
    </cofactor>
    <text evidence="8">Binds 1 Mg(2+) ion.</text>
</comment>
<dbReference type="CDD" id="cd16012">
    <property type="entry name" value="ALP"/>
    <property type="match status" value="1"/>
</dbReference>
<keyword evidence="2" id="KW-0597">Phosphoprotein</keyword>
<feature type="binding site" evidence="8">
    <location>
        <position position="279"/>
    </location>
    <ligand>
        <name>Zn(2+)</name>
        <dbReference type="ChEBI" id="CHEBI:29105"/>
        <label>2</label>
    </ligand>
</feature>
<feature type="binding site" evidence="8">
    <location>
        <position position="270"/>
    </location>
    <ligand>
        <name>Mg(2+)</name>
        <dbReference type="ChEBI" id="CHEBI:18420"/>
    </ligand>
</feature>
<evidence type="ECO:0000256" key="2">
    <source>
        <dbReference type="ARBA" id="ARBA00022553"/>
    </source>
</evidence>
<dbReference type="KEGG" id="dti:Desti_0956"/>
<gene>
    <name evidence="10" type="ordered locus">Desti_0956</name>
</gene>
<evidence type="ECO:0000256" key="5">
    <source>
        <dbReference type="ARBA" id="ARBA00022833"/>
    </source>
</evidence>
<dbReference type="PANTHER" id="PTHR11596">
    <property type="entry name" value="ALKALINE PHOSPHATASE"/>
    <property type="match status" value="1"/>
</dbReference>
<comment type="similarity">
    <text evidence="1 9">Belongs to the alkaline phosphatase family.</text>
</comment>
<dbReference type="SUPFAM" id="SSF53649">
    <property type="entry name" value="Alkaline phosphatase-like"/>
    <property type="match status" value="1"/>
</dbReference>
<dbReference type="Proteomes" id="UP000006055">
    <property type="component" value="Chromosome"/>
</dbReference>
<dbReference type="HOGENOM" id="CLU_008539_6_2_7"/>
<keyword evidence="11" id="KW-1185">Reference proteome</keyword>
<dbReference type="GO" id="GO:0004035">
    <property type="term" value="F:alkaline phosphatase activity"/>
    <property type="evidence" value="ECO:0007669"/>
    <property type="project" value="TreeGrafter"/>
</dbReference>
<dbReference type="AlphaFoldDB" id="I4C284"/>
<keyword evidence="3 8" id="KW-0479">Metal-binding</keyword>
<dbReference type="PANTHER" id="PTHR11596:SF5">
    <property type="entry name" value="ALKALINE PHOSPHATASE"/>
    <property type="match status" value="1"/>
</dbReference>
<dbReference type="Pfam" id="PF00245">
    <property type="entry name" value="Alk_phosphatase"/>
    <property type="match status" value="1"/>
</dbReference>
<dbReference type="STRING" id="706587.Desti_0956"/>
<organism evidence="10 11">
    <name type="scientific">Desulfomonile tiedjei (strain ATCC 49306 / DSM 6799 / DCB-1)</name>
    <dbReference type="NCBI Taxonomy" id="706587"/>
    <lineage>
        <taxon>Bacteria</taxon>
        <taxon>Pseudomonadati</taxon>
        <taxon>Thermodesulfobacteriota</taxon>
        <taxon>Desulfomonilia</taxon>
        <taxon>Desulfomonilales</taxon>
        <taxon>Desulfomonilaceae</taxon>
        <taxon>Desulfomonile</taxon>
    </lineage>
</organism>
<dbReference type="PROSITE" id="PS00123">
    <property type="entry name" value="ALKALINE_PHOSPHATASE"/>
    <property type="match status" value="1"/>
</dbReference>
<name>I4C284_DESTA</name>
<evidence type="ECO:0000256" key="8">
    <source>
        <dbReference type="PIRSR" id="PIRSR601952-2"/>
    </source>
</evidence>
<evidence type="ECO:0000313" key="10">
    <source>
        <dbReference type="EMBL" id="AFM23675.1"/>
    </source>
</evidence>
<feature type="binding site" evidence="8">
    <location>
        <position position="40"/>
    </location>
    <ligand>
        <name>Mg(2+)</name>
        <dbReference type="ChEBI" id="CHEBI:18420"/>
    </ligand>
</feature>
<feature type="active site" description="Phosphoserine intermediate" evidence="7">
    <location>
        <position position="85"/>
    </location>
</feature>
<feature type="binding site" evidence="8">
    <location>
        <position position="317"/>
    </location>
    <ligand>
        <name>Zn(2+)</name>
        <dbReference type="ChEBI" id="CHEBI:29105"/>
        <label>2</label>
    </ligand>
</feature>
<protein>
    <submittedName>
        <fullName evidence="10">Alkaline phosphatase</fullName>
    </submittedName>
</protein>
<feature type="binding site" evidence="8">
    <location>
        <position position="275"/>
    </location>
    <ligand>
        <name>Zn(2+)</name>
        <dbReference type="ChEBI" id="CHEBI:29105"/>
        <label>2</label>
    </ligand>
</feature>
<dbReference type="RefSeq" id="WP_014808831.1">
    <property type="nucleotide sequence ID" value="NC_018025.1"/>
</dbReference>
<keyword evidence="6 8" id="KW-0460">Magnesium</keyword>
<feature type="binding site" evidence="8">
    <location>
        <position position="428"/>
    </location>
    <ligand>
        <name>Zn(2+)</name>
        <dbReference type="ChEBI" id="CHEBI:29105"/>
        <label>2</label>
    </ligand>
</feature>
<evidence type="ECO:0000256" key="7">
    <source>
        <dbReference type="PIRSR" id="PIRSR601952-1"/>
    </source>
</evidence>
<evidence type="ECO:0000256" key="9">
    <source>
        <dbReference type="RuleBase" id="RU003946"/>
    </source>
</evidence>
<accession>I4C284</accession>
<comment type="cofactor">
    <cofactor evidence="8">
        <name>Zn(2+)</name>
        <dbReference type="ChEBI" id="CHEBI:29105"/>
    </cofactor>
    <text evidence="8">Binds 2 Zn(2+) ions.</text>
</comment>
<dbReference type="Gene3D" id="1.10.60.40">
    <property type="match status" value="1"/>
</dbReference>
<evidence type="ECO:0000256" key="3">
    <source>
        <dbReference type="ARBA" id="ARBA00022723"/>
    </source>
</evidence>
<reference evidence="11" key="1">
    <citation type="submission" date="2012-06" db="EMBL/GenBank/DDBJ databases">
        <title>Complete sequence of chromosome of Desulfomonile tiedjei DSM 6799.</title>
        <authorList>
            <person name="Lucas S."/>
            <person name="Copeland A."/>
            <person name="Lapidus A."/>
            <person name="Glavina del Rio T."/>
            <person name="Dalin E."/>
            <person name="Tice H."/>
            <person name="Bruce D."/>
            <person name="Goodwin L."/>
            <person name="Pitluck S."/>
            <person name="Peters L."/>
            <person name="Ovchinnikova G."/>
            <person name="Zeytun A."/>
            <person name="Lu M."/>
            <person name="Kyrpides N."/>
            <person name="Mavromatis K."/>
            <person name="Ivanova N."/>
            <person name="Brettin T."/>
            <person name="Detter J.C."/>
            <person name="Han C."/>
            <person name="Larimer F."/>
            <person name="Land M."/>
            <person name="Hauser L."/>
            <person name="Markowitz V."/>
            <person name="Cheng J.-F."/>
            <person name="Hugenholtz P."/>
            <person name="Woyke T."/>
            <person name="Wu D."/>
            <person name="Spring S."/>
            <person name="Schroeder M."/>
            <person name="Brambilla E."/>
            <person name="Klenk H.-P."/>
            <person name="Eisen J.A."/>
        </authorList>
    </citation>
    <scope>NUCLEOTIDE SEQUENCE [LARGE SCALE GENOMIC DNA]</scope>
    <source>
        <strain evidence="11">ATCC 49306 / DSM 6799 / DCB-1</strain>
    </source>
</reference>
<evidence type="ECO:0000313" key="11">
    <source>
        <dbReference type="Proteomes" id="UP000006055"/>
    </source>
</evidence>